<gene>
    <name evidence="1" type="ORF">PDM29_19960</name>
</gene>
<name>A0ABY9YQ29_9GAMM</name>
<dbReference type="RefSeq" id="WP_311191758.1">
    <property type="nucleotide sequence ID" value="NZ_CP115541.1"/>
</dbReference>
<accession>A0ABY9YQ29</accession>
<organism evidence="1 2">
    <name type="scientific">Stenotrophomonas oahuensis</name>
    <dbReference type="NCBI Taxonomy" id="3003271"/>
    <lineage>
        <taxon>Bacteria</taxon>
        <taxon>Pseudomonadati</taxon>
        <taxon>Pseudomonadota</taxon>
        <taxon>Gammaproteobacteria</taxon>
        <taxon>Lysobacterales</taxon>
        <taxon>Lysobacteraceae</taxon>
        <taxon>Stenotrophomonas</taxon>
    </lineage>
</organism>
<evidence type="ECO:0000313" key="1">
    <source>
        <dbReference type="EMBL" id="WNH52565.1"/>
    </source>
</evidence>
<dbReference type="Proteomes" id="UP001302072">
    <property type="component" value="Chromosome"/>
</dbReference>
<keyword evidence="2" id="KW-1185">Reference proteome</keyword>
<evidence type="ECO:0008006" key="3">
    <source>
        <dbReference type="Google" id="ProtNLM"/>
    </source>
</evidence>
<reference evidence="1 2" key="1">
    <citation type="submission" date="2022-12" db="EMBL/GenBank/DDBJ databases">
        <title>Two new species, Stenotrophomonas aracearum and Stenotrophomonas oahuensis, isolated from Anthurium (Araceae family) in Hawaii.</title>
        <authorList>
            <person name="Chunag S.C."/>
            <person name="Dobhal S."/>
            <person name="Alvarez A."/>
            <person name="Arif M."/>
        </authorList>
    </citation>
    <scope>NUCLEOTIDE SEQUENCE [LARGE SCALE GENOMIC DNA]</scope>
    <source>
        <strain evidence="1 2">A5586</strain>
    </source>
</reference>
<protein>
    <recommendedName>
        <fullName evidence="3">Lipoprotein</fullName>
    </recommendedName>
</protein>
<dbReference type="EMBL" id="CP115541">
    <property type="protein sequence ID" value="WNH52565.1"/>
    <property type="molecule type" value="Genomic_DNA"/>
</dbReference>
<evidence type="ECO:0000313" key="2">
    <source>
        <dbReference type="Proteomes" id="UP001302072"/>
    </source>
</evidence>
<proteinExistence type="predicted"/>
<sequence length="230" mass="25066">MLLLALSGMGTTACAKEPPVTVPMVQTVDGVTLAEWTARWWRWADDQWVAPYLDPDGRFCQVGQSGPVWFLAGTNGRFQPKRECVIPEGKHLLLPVINMISYGVDESATCASLQDGAAVNNDNLLSAVVVLDGKLLDDVSKRRVSSEGCFRMDPDDEDSTLAAADGYWLLLKPLPRGRHTLSVGANYDTRQGGDYSGMQQTFEYVLYVGGKDYMALNEQDASAAKGRSAP</sequence>